<feature type="binding site" evidence="3">
    <location>
        <position position="323"/>
    </location>
    <ligand>
        <name>Zn(2+)</name>
        <dbReference type="ChEBI" id="CHEBI:29105"/>
        <label>2</label>
    </ligand>
</feature>
<feature type="active site" description="Phosphoserine intermediate" evidence="2">
    <location>
        <position position="88"/>
    </location>
</feature>
<keyword evidence="3" id="KW-0460">Magnesium</keyword>
<feature type="binding site" evidence="3">
    <location>
        <position position="364"/>
    </location>
    <ligand>
        <name>Zn(2+)</name>
        <dbReference type="ChEBI" id="CHEBI:29105"/>
        <label>2</label>
    </ligand>
</feature>
<feature type="binding site" evidence="3">
    <location>
        <position position="468"/>
    </location>
    <ligand>
        <name>Zn(2+)</name>
        <dbReference type="ChEBI" id="CHEBI:29105"/>
        <label>2</label>
    </ligand>
</feature>
<feature type="binding site" evidence="3">
    <location>
        <position position="318"/>
    </location>
    <ligand>
        <name>Mg(2+)</name>
        <dbReference type="ChEBI" id="CHEBI:18420"/>
    </ligand>
</feature>
<accession>A0A3A8ES93</accession>
<evidence type="ECO:0000313" key="6">
    <source>
        <dbReference type="EMBL" id="RKG37009.1"/>
    </source>
</evidence>
<evidence type="ECO:0000256" key="1">
    <source>
        <dbReference type="ARBA" id="ARBA00022553"/>
    </source>
</evidence>
<dbReference type="GO" id="GO:0004035">
    <property type="term" value="F:alkaline phosphatase activity"/>
    <property type="evidence" value="ECO:0007669"/>
    <property type="project" value="TreeGrafter"/>
</dbReference>
<feature type="binding site" evidence="3">
    <location>
        <position position="365"/>
    </location>
    <ligand>
        <name>Zn(2+)</name>
        <dbReference type="ChEBI" id="CHEBI:29105"/>
        <label>2</label>
    </ligand>
</feature>
<protein>
    <submittedName>
        <fullName evidence="6">Alkaline phosphatase</fullName>
    </submittedName>
</protein>
<dbReference type="CDD" id="cd16012">
    <property type="entry name" value="ALP"/>
    <property type="match status" value="1"/>
</dbReference>
<keyword evidence="5" id="KW-0732">Signal</keyword>
<comment type="caution">
    <text evidence="6">The sequence shown here is derived from an EMBL/GenBank/DDBJ whole genome shotgun (WGS) entry which is preliminary data.</text>
</comment>
<organism evidence="6 7">
    <name type="scientific">Acinetobacter rongchengensis</name>
    <dbReference type="NCBI Taxonomy" id="2419601"/>
    <lineage>
        <taxon>Bacteria</taxon>
        <taxon>Pseudomonadati</taxon>
        <taxon>Pseudomonadota</taxon>
        <taxon>Gammaproteobacteria</taxon>
        <taxon>Moraxellales</taxon>
        <taxon>Moraxellaceae</taxon>
        <taxon>Acinetobacter</taxon>
    </lineage>
</organism>
<dbReference type="Pfam" id="PF00245">
    <property type="entry name" value="Alk_phosphatase"/>
    <property type="match status" value="1"/>
</dbReference>
<feature type="binding site" evidence="3">
    <location>
        <position position="44"/>
    </location>
    <ligand>
        <name>Zn(2+)</name>
        <dbReference type="ChEBI" id="CHEBI:29105"/>
        <label>2</label>
    </ligand>
</feature>
<dbReference type="AlphaFoldDB" id="A0A3A8ES93"/>
<reference evidence="6 7" key="1">
    <citation type="submission" date="2018-09" db="EMBL/GenBank/DDBJ databases">
        <title>The draft genome of Acinetobacter spp. strains.</title>
        <authorList>
            <person name="Qin J."/>
            <person name="Feng Y."/>
            <person name="Zong Z."/>
        </authorList>
    </citation>
    <scope>NUCLEOTIDE SEQUENCE [LARGE SCALE GENOMIC DNA]</scope>
    <source>
        <strain evidence="6 7">WCHAc060115</strain>
    </source>
</reference>
<comment type="similarity">
    <text evidence="4">Belongs to the alkaline phosphatase family.</text>
</comment>
<dbReference type="InterPro" id="IPR001952">
    <property type="entry name" value="Alkaline_phosphatase"/>
</dbReference>
<dbReference type="InterPro" id="IPR017850">
    <property type="entry name" value="Alkaline_phosphatase_core_sf"/>
</dbReference>
<keyword evidence="7" id="KW-1185">Reference proteome</keyword>
<evidence type="ECO:0000256" key="3">
    <source>
        <dbReference type="PIRSR" id="PIRSR601952-2"/>
    </source>
</evidence>
<feature type="chain" id="PRO_5017304146" evidence="5">
    <location>
        <begin position="27"/>
        <end position="504"/>
    </location>
</feature>
<dbReference type="SUPFAM" id="SSF53649">
    <property type="entry name" value="Alkaline phosphatase-like"/>
    <property type="match status" value="1"/>
</dbReference>
<dbReference type="GO" id="GO:0046872">
    <property type="term" value="F:metal ion binding"/>
    <property type="evidence" value="ECO:0007669"/>
    <property type="project" value="UniProtKB-KW"/>
</dbReference>
<dbReference type="Proteomes" id="UP000280405">
    <property type="component" value="Unassembled WGS sequence"/>
</dbReference>
<sequence>MNSTLKTLPYMLTLLTSAISSCGVYAENHSDFSPTKNIIFFLGDGMGPTTVTASRIYAVGENGKLAMDTMKHTARIKTYSEDGQTTDSAPSMGAYMTGQKNKNEVIAMSTGTVAVEPDDGTLPNGKSLAKAVNRCPEQGSNVAAGIPALSILELAKSKGKAVGVVTTTELTHATPAATYAHICHRDAQYDIALQAVPKGKGYNPKLLDGINVLMGGGLNHWTVYDDVSNPKGRLDGRDLREELKQQGYQTASTQNELAQTVNNQKIFAVFSVQSHLNYDLDRVNKKIDSQPSLAMMTSKAIDALEAQNQGQGYFLMVEGGRIDHALHGNNAKRALQEAKAFNDAIQTALHQVDLSNTLIVVTADHDHVMTFNGYAARTGRSTADNPGILGLSYDYNVAKEQNAYSKVLADGQMHNPYRDVNGATGTTLVFGNGTGQRLDIRESISNEQAFADDYKQEVGVQLEKSETHGGGDVMLFAEGQNSKIFKGTHENTWVFEQFKKAFGF</sequence>
<dbReference type="OrthoDB" id="9794455at2"/>
<proteinExistence type="inferred from homology"/>
<dbReference type="EMBL" id="RAXT01000029">
    <property type="protein sequence ID" value="RKG37009.1"/>
    <property type="molecule type" value="Genomic_DNA"/>
</dbReference>
<gene>
    <name evidence="6" type="ORF">D7V20_12465</name>
</gene>
<feature type="binding site" evidence="3">
    <location>
        <position position="44"/>
    </location>
    <ligand>
        <name>Mg(2+)</name>
        <dbReference type="ChEBI" id="CHEBI:18420"/>
    </ligand>
</feature>
<keyword evidence="3" id="KW-0862">Zinc</keyword>
<evidence type="ECO:0000256" key="2">
    <source>
        <dbReference type="PIRSR" id="PIRSR601952-1"/>
    </source>
</evidence>
<evidence type="ECO:0000313" key="7">
    <source>
        <dbReference type="Proteomes" id="UP000280405"/>
    </source>
</evidence>
<dbReference type="PROSITE" id="PS51257">
    <property type="entry name" value="PROKAR_LIPOPROTEIN"/>
    <property type="match status" value="1"/>
</dbReference>
<dbReference type="PANTHER" id="PTHR11596">
    <property type="entry name" value="ALKALINE PHOSPHATASE"/>
    <property type="match status" value="1"/>
</dbReference>
<name>A0A3A8ES93_9GAMM</name>
<feature type="binding site" evidence="3">
    <location>
        <position position="327"/>
    </location>
    <ligand>
        <name>Zn(2+)</name>
        <dbReference type="ChEBI" id="CHEBI:29105"/>
        <label>2</label>
    </ligand>
</feature>
<dbReference type="PANTHER" id="PTHR11596:SF5">
    <property type="entry name" value="ALKALINE PHOSPHATASE"/>
    <property type="match status" value="1"/>
</dbReference>
<dbReference type="RefSeq" id="WP_120384571.1">
    <property type="nucleotide sequence ID" value="NZ_RAXT01000029.1"/>
</dbReference>
<feature type="signal peptide" evidence="5">
    <location>
        <begin position="1"/>
        <end position="26"/>
    </location>
</feature>
<keyword evidence="1" id="KW-0597">Phosphoprotein</keyword>
<dbReference type="SMART" id="SM00098">
    <property type="entry name" value="alkPPc"/>
    <property type="match status" value="1"/>
</dbReference>
<dbReference type="Gene3D" id="3.40.720.10">
    <property type="entry name" value="Alkaline Phosphatase, subunit A"/>
    <property type="match status" value="1"/>
</dbReference>
<comment type="cofactor">
    <cofactor evidence="3">
        <name>Zn(2+)</name>
        <dbReference type="ChEBI" id="CHEBI:29105"/>
    </cofactor>
    <text evidence="3">Binds 2 Zn(2+) ions.</text>
</comment>
<comment type="cofactor">
    <cofactor evidence="3">
        <name>Mg(2+)</name>
        <dbReference type="ChEBI" id="CHEBI:18420"/>
    </cofactor>
    <text evidence="3">Binds 1 Mg(2+) ion.</text>
</comment>
<keyword evidence="3" id="KW-0479">Metal-binding</keyword>
<feature type="binding site" evidence="3">
    <location>
        <position position="172"/>
    </location>
    <ligand>
        <name>Mg(2+)</name>
        <dbReference type="ChEBI" id="CHEBI:18420"/>
    </ligand>
</feature>
<dbReference type="PRINTS" id="PR00113">
    <property type="entry name" value="ALKPHPHTASE"/>
</dbReference>
<feature type="binding site" evidence="3">
    <location>
        <position position="174"/>
    </location>
    <ligand>
        <name>Mg(2+)</name>
        <dbReference type="ChEBI" id="CHEBI:18420"/>
    </ligand>
</feature>
<evidence type="ECO:0000256" key="5">
    <source>
        <dbReference type="SAM" id="SignalP"/>
    </source>
</evidence>
<evidence type="ECO:0000256" key="4">
    <source>
        <dbReference type="RuleBase" id="RU003946"/>
    </source>
</evidence>